<name>C4R4T7_KOMPG</name>
<feature type="compositionally biased region" description="Polar residues" evidence="1">
    <location>
        <begin position="683"/>
        <end position="693"/>
    </location>
</feature>
<evidence type="ECO:0000313" key="3">
    <source>
        <dbReference type="Proteomes" id="UP000000314"/>
    </source>
</evidence>
<keyword evidence="3" id="KW-1185">Reference proteome</keyword>
<dbReference type="Proteomes" id="UP000000314">
    <property type="component" value="Chromosome 3"/>
</dbReference>
<dbReference type="OrthoDB" id="3973326at2759"/>
<dbReference type="KEGG" id="ppa:PAS_chr3_0524"/>
<sequence>MSFILKREGSFDEDDHPSKFKKVTDSFLGFLKKKIGNRSQDEYVQDSFQQDSLLEQQTDILHPDTSSLQEVDSVADQSTRPSNVFSSYYDLLKRQKEQSEHTHLHKPLSPAQPKRMNTRSSSQQGEEDVSLLSKRQRNTSSLDLVPPSKKLKSVDSVRTSLVDINPMERALLINLKERMEMDKYFKSRVKYMGFHNRHVRNSGGTRSFQNTRSPLFLKSVATQNLRNTISQDRKKHGGYFSGEFEYDLDDSTNNYPENQNLLQYKPAVSSLKFSDKPQDKYHPKPANEADVERIINGRVTEPVFKQNKSNLVDNEKDSIGPSIGFKFGDNSSQSENEPNATALENSSQPLVSNNKAADSKPKVSFGNVQEKKDSDSSQKVSSKIDFSFSSKKEISNPSSFTTSSASVNGTNAPTEVHAKPSFSFTAPTTAKPAFSFGAPKIDEIKQDDGSQKVSSAASAGDIKSATIPTFSLADSSDAAKKQQKPIGVSFGLDSQSSAQGQPKGQLPSFNGSDSVSSDKTEPKPTFSFGPSGSTSQKDDGTKPKFLFGSAGTASSEKATDIQPKFSFGAGTAANDKSDSAKPTFSFGSSNGSTATEKKDNAKDSFTFNGNTEQAAEPEPKTSFSSSTPSDQKIESKPAFSFTTSSEVKTGESKPAFSFSAPANKETPKPAFSFNDSSEKKEQPTTTKFGSQDNKPSSPPKPVFSFGSTNAQNKPNTDSQKSFSFGKESADNSNKRTFGFDETSTSSKNSASAFTFNVPSNTTKPAFSLGNEKGESFSAPALSFNNNPNANNFGFGSINSNVASAGSSKEPTPSVVNFSSSKGTFGTSTQPSVNNNAFQFGASMANNPSTNRSENNAFPQPQAGFNPSRSATPNFNFTGTSQLDPAAIFGGSGSTPPVPFGQPSVQLNQPQPQTQHNTGFSFGFGNQTAGTVRNSNTFNNTWCERQSTCSNEAEKKKLKYVILVYDT</sequence>
<feature type="compositionally biased region" description="Low complexity" evidence="1">
    <location>
        <begin position="377"/>
        <end position="406"/>
    </location>
</feature>
<feature type="compositionally biased region" description="Basic and acidic residues" evidence="1">
    <location>
        <begin position="440"/>
        <end position="450"/>
    </location>
</feature>
<evidence type="ECO:0000256" key="1">
    <source>
        <dbReference type="SAM" id="MobiDB-lite"/>
    </source>
</evidence>
<proteinExistence type="predicted"/>
<feature type="compositionally biased region" description="Polar residues" evidence="1">
    <location>
        <begin position="329"/>
        <end position="356"/>
    </location>
</feature>
<dbReference type="EMBL" id="FN392321">
    <property type="protein sequence ID" value="CAY70573.1"/>
    <property type="molecule type" value="Genomic_DNA"/>
</dbReference>
<dbReference type="eggNOG" id="KOG4719">
    <property type="taxonomic scope" value="Eukaryota"/>
</dbReference>
<feature type="compositionally biased region" description="Polar residues" evidence="1">
    <location>
        <begin position="621"/>
        <end position="630"/>
    </location>
</feature>
<gene>
    <name evidence="2" type="ordered locus">PAS_chr3_0524</name>
</gene>
<feature type="region of interest" description="Disordered" evidence="1">
    <location>
        <begin position="96"/>
        <end position="150"/>
    </location>
</feature>
<dbReference type="STRING" id="644223.C4R4T7"/>
<evidence type="ECO:0000313" key="2">
    <source>
        <dbReference type="EMBL" id="CAY70573.1"/>
    </source>
</evidence>
<feature type="region of interest" description="Disordered" evidence="1">
    <location>
        <begin position="308"/>
        <end position="412"/>
    </location>
</feature>
<dbReference type="SMR" id="C4R4T7"/>
<feature type="compositionally biased region" description="Polar residues" evidence="1">
    <location>
        <begin position="580"/>
        <end position="594"/>
    </location>
</feature>
<feature type="compositionally biased region" description="Polar residues" evidence="1">
    <location>
        <begin position="492"/>
        <end position="515"/>
    </location>
</feature>
<feature type="compositionally biased region" description="Polar residues" evidence="1">
    <location>
        <begin position="603"/>
        <end position="613"/>
    </location>
</feature>
<feature type="region of interest" description="Disordered" evidence="1">
    <location>
        <begin position="437"/>
        <end position="752"/>
    </location>
</feature>
<dbReference type="GeneID" id="8199892"/>
<reference evidence="2 3" key="1">
    <citation type="journal article" date="2009" name="Nat. Biotechnol.">
        <title>Genome sequence of the recombinant protein production host Pichia pastoris.</title>
        <authorList>
            <person name="De Schutter K."/>
            <person name="Lin Y.C."/>
            <person name="Tiels P."/>
            <person name="Van Hecke A."/>
            <person name="Glinka S."/>
            <person name="Weber-Lehmann J."/>
            <person name="Rouze P."/>
            <person name="Van de Peer Y."/>
            <person name="Callewaert N."/>
        </authorList>
    </citation>
    <scope>NUCLEOTIDE SEQUENCE [LARGE SCALE GENOMIC DNA]</scope>
    <source>
        <strain evidence="3">GS115 / ATCC 20864</strain>
    </source>
</reference>
<dbReference type="OMA" id="MINPNET"/>
<organism evidence="2 3">
    <name type="scientific">Komagataella phaffii (strain GS115 / ATCC 20864)</name>
    <name type="common">Yeast</name>
    <name type="synonym">Pichia pastoris</name>
    <dbReference type="NCBI Taxonomy" id="644223"/>
    <lineage>
        <taxon>Eukaryota</taxon>
        <taxon>Fungi</taxon>
        <taxon>Dikarya</taxon>
        <taxon>Ascomycota</taxon>
        <taxon>Saccharomycotina</taxon>
        <taxon>Pichiomycetes</taxon>
        <taxon>Pichiales</taxon>
        <taxon>Pichiaceae</taxon>
        <taxon>Komagataella</taxon>
    </lineage>
</organism>
<accession>C4R4T7</accession>
<protein>
    <submittedName>
        <fullName evidence="2">Essential component of the nuclear pore complex</fullName>
    </submittedName>
</protein>
<feature type="region of interest" description="Disordered" evidence="1">
    <location>
        <begin position="273"/>
        <end position="294"/>
    </location>
</feature>
<dbReference type="RefSeq" id="XP_002492752.1">
    <property type="nucleotide sequence ID" value="XM_002492707.1"/>
</dbReference>
<dbReference type="HOGENOM" id="CLU_320299_0_0_1"/>
<feature type="compositionally biased region" description="Polar residues" evidence="1">
    <location>
        <begin position="705"/>
        <end position="722"/>
    </location>
</feature>
<feature type="compositionally biased region" description="Polar residues" evidence="1">
    <location>
        <begin position="734"/>
        <end position="752"/>
    </location>
</feature>
<dbReference type="InParanoid" id="C4R4T7"/>
<dbReference type="AlphaFoldDB" id="C4R4T7"/>